<feature type="compositionally biased region" description="Basic residues" evidence="8">
    <location>
        <begin position="72"/>
        <end position="82"/>
    </location>
</feature>
<feature type="compositionally biased region" description="Low complexity" evidence="8">
    <location>
        <begin position="208"/>
        <end position="228"/>
    </location>
</feature>
<feature type="compositionally biased region" description="Pro residues" evidence="8">
    <location>
        <begin position="457"/>
        <end position="466"/>
    </location>
</feature>
<sequence length="466" mass="50930">MNGLTRRGAAPLLRQVGGRQHASSVHHEDQQSPASSPLSNPPNELDVEDFTRSPEGSSDEDDPIVDVSPPAKKTHGTPKKSSVRNIHGSWAGRTNQEKARPGLTDAKSKNRLKRKSPEPGDEEEQPDWILNSSQPKRSKTTYGSQSQRSQASFKKTTKAASPKKSKATFKRLSRQGSSPKASPPETVAEKPTFRRPVPAAINTDQEAPSSPLSHPALSSPLGSPIGSPAESEIEEVFLGVPNPSDFAPCPICSEPVSKSWRIDWELEHLRGRRMNLRMQEKFCQAHKEKNAAETWESSKYPTVDWTILNKRLAKQRSKIEEIMAGRRQSIFRTELDKRVKAKESKTAAKSIETGGERGKTGYYGSKGAKIMTEYALKVFATKLRKAAGEDKLMASSGVAGGISGYVQAVIVPELATGLIMEDMGIGEQSAKEVLEDSEEIGDLVNAEEEDKVVTKPVTPPPTYGED</sequence>
<evidence type="ECO:0000256" key="2">
    <source>
        <dbReference type="ARBA" id="ARBA00004123"/>
    </source>
</evidence>
<dbReference type="OrthoDB" id="128308at2759"/>
<comment type="subcellular location">
    <subcellularLocation>
        <location evidence="3">Cytoplasm</location>
    </subcellularLocation>
    <subcellularLocation>
        <location evidence="2">Nucleus</location>
    </subcellularLocation>
</comment>
<feature type="region of interest" description="Disordered" evidence="8">
    <location>
        <begin position="431"/>
        <end position="466"/>
    </location>
</feature>
<dbReference type="Pfam" id="PF14474">
    <property type="entry name" value="RTC4"/>
    <property type="match status" value="1"/>
</dbReference>
<comment type="function">
    <text evidence="1">May be involved in a process influencing telomere capping.</text>
</comment>
<dbReference type="GO" id="GO:0005737">
    <property type="term" value="C:cytoplasm"/>
    <property type="evidence" value="ECO:0007669"/>
    <property type="project" value="UniProtKB-SubCell"/>
</dbReference>
<name>A0A8K0L0T0_9PEZI</name>
<keyword evidence="6" id="KW-0963">Cytoplasm</keyword>
<evidence type="ECO:0000313" key="10">
    <source>
        <dbReference type="EMBL" id="KAG8625375.1"/>
    </source>
</evidence>
<dbReference type="Proteomes" id="UP000809789">
    <property type="component" value="Unassembled WGS sequence"/>
</dbReference>
<comment type="caution">
    <text evidence="10">The sequence shown here is derived from an EMBL/GenBank/DDBJ whole genome shotgun (WGS) entry which is preliminary data.</text>
</comment>
<dbReference type="AlphaFoldDB" id="A0A8K0L0T0"/>
<evidence type="ECO:0000259" key="9">
    <source>
        <dbReference type="SMART" id="SM01312"/>
    </source>
</evidence>
<reference evidence="10" key="1">
    <citation type="submission" date="2021-07" db="EMBL/GenBank/DDBJ databases">
        <title>Elsinoe batatas strain:CRI-CJ2 Genome sequencing and assembly.</title>
        <authorList>
            <person name="Huang L."/>
        </authorList>
    </citation>
    <scope>NUCLEOTIDE SEQUENCE</scope>
    <source>
        <strain evidence="10">CRI-CJ2</strain>
    </source>
</reference>
<evidence type="ECO:0000256" key="8">
    <source>
        <dbReference type="SAM" id="MobiDB-lite"/>
    </source>
</evidence>
<gene>
    <name evidence="10" type="ORF">KVT40_007126</name>
</gene>
<dbReference type="PANTHER" id="PTHR41391:SF1">
    <property type="entry name" value="RESTRICTION OF TELOMERE CAPPING PROTEIN 4"/>
    <property type="match status" value="1"/>
</dbReference>
<dbReference type="InterPro" id="IPR028094">
    <property type="entry name" value="RTC4_C"/>
</dbReference>
<evidence type="ECO:0000256" key="7">
    <source>
        <dbReference type="ARBA" id="ARBA00023242"/>
    </source>
</evidence>
<feature type="compositionally biased region" description="Basic residues" evidence="8">
    <location>
        <begin position="155"/>
        <end position="173"/>
    </location>
</feature>
<dbReference type="GO" id="GO:0005634">
    <property type="term" value="C:nucleus"/>
    <property type="evidence" value="ECO:0007669"/>
    <property type="project" value="UniProtKB-SubCell"/>
</dbReference>
<feature type="domain" description="Restriction of telomere capping protein 4 C-terminal" evidence="9">
    <location>
        <begin position="322"/>
        <end position="447"/>
    </location>
</feature>
<proteinExistence type="inferred from homology"/>
<accession>A0A8K0L0T0</accession>
<keyword evidence="7" id="KW-0539">Nucleus</keyword>
<protein>
    <recommendedName>
        <fullName evidence="5">Restriction of telomere capping protein 4</fullName>
    </recommendedName>
</protein>
<evidence type="ECO:0000256" key="4">
    <source>
        <dbReference type="ARBA" id="ARBA00009461"/>
    </source>
</evidence>
<feature type="compositionally biased region" description="Low complexity" evidence="8">
    <location>
        <begin position="32"/>
        <end position="43"/>
    </location>
</feature>
<dbReference type="SMART" id="SM01312">
    <property type="entry name" value="RTC4"/>
    <property type="match status" value="1"/>
</dbReference>
<evidence type="ECO:0000256" key="3">
    <source>
        <dbReference type="ARBA" id="ARBA00004496"/>
    </source>
</evidence>
<comment type="similarity">
    <text evidence="4">Belongs to the RTC4 family.</text>
</comment>
<dbReference type="EMBL" id="JAESVG020000008">
    <property type="protein sequence ID" value="KAG8625375.1"/>
    <property type="molecule type" value="Genomic_DNA"/>
</dbReference>
<evidence type="ECO:0000256" key="5">
    <source>
        <dbReference type="ARBA" id="ARBA00015162"/>
    </source>
</evidence>
<dbReference type="InterPro" id="IPR039024">
    <property type="entry name" value="RTC4"/>
</dbReference>
<keyword evidence="11" id="KW-1185">Reference proteome</keyword>
<feature type="region of interest" description="Disordered" evidence="8">
    <location>
        <begin position="1"/>
        <end position="228"/>
    </location>
</feature>
<evidence type="ECO:0000256" key="1">
    <source>
        <dbReference type="ARBA" id="ARBA00002738"/>
    </source>
</evidence>
<feature type="compositionally biased region" description="Polar residues" evidence="8">
    <location>
        <begin position="130"/>
        <end position="150"/>
    </location>
</feature>
<organism evidence="10 11">
    <name type="scientific">Elsinoe batatas</name>
    <dbReference type="NCBI Taxonomy" id="2601811"/>
    <lineage>
        <taxon>Eukaryota</taxon>
        <taxon>Fungi</taxon>
        <taxon>Dikarya</taxon>
        <taxon>Ascomycota</taxon>
        <taxon>Pezizomycotina</taxon>
        <taxon>Dothideomycetes</taxon>
        <taxon>Dothideomycetidae</taxon>
        <taxon>Myriangiales</taxon>
        <taxon>Elsinoaceae</taxon>
        <taxon>Elsinoe</taxon>
    </lineage>
</organism>
<evidence type="ECO:0000256" key="6">
    <source>
        <dbReference type="ARBA" id="ARBA00022490"/>
    </source>
</evidence>
<dbReference type="PANTHER" id="PTHR41391">
    <property type="entry name" value="RESTRICTION OF TELOMERE CAPPING PROTEIN 4"/>
    <property type="match status" value="1"/>
</dbReference>
<feature type="compositionally biased region" description="Acidic residues" evidence="8">
    <location>
        <begin position="435"/>
        <end position="450"/>
    </location>
</feature>
<evidence type="ECO:0000313" key="11">
    <source>
        <dbReference type="Proteomes" id="UP000809789"/>
    </source>
</evidence>